<protein>
    <submittedName>
        <fullName evidence="1">Phosphoserine phosphatase 1</fullName>
        <ecNumber evidence="1">3.1.3.3</ecNumber>
    </submittedName>
</protein>
<organism evidence="1 2">
    <name type="scientific">Pandoraea fibrosis</name>
    <dbReference type="NCBI Taxonomy" id="1891094"/>
    <lineage>
        <taxon>Bacteria</taxon>
        <taxon>Pseudomonadati</taxon>
        <taxon>Pseudomonadota</taxon>
        <taxon>Betaproteobacteria</taxon>
        <taxon>Burkholderiales</taxon>
        <taxon>Burkholderiaceae</taxon>
        <taxon>Pandoraea</taxon>
    </lineage>
</organism>
<dbReference type="EMBL" id="CABPRW010000005">
    <property type="protein sequence ID" value="VVE09606.1"/>
    <property type="molecule type" value="Genomic_DNA"/>
</dbReference>
<dbReference type="InterPro" id="IPR029033">
    <property type="entry name" value="His_PPase_superfam"/>
</dbReference>
<dbReference type="InterPro" id="IPR013078">
    <property type="entry name" value="His_Pase_superF_clade-1"/>
</dbReference>
<accession>A0A5E4VBT5</accession>
<dbReference type="Pfam" id="PF00300">
    <property type="entry name" value="His_Phos_1"/>
    <property type="match status" value="1"/>
</dbReference>
<sequence>MRHPPPDIAPGLCYGRTDLPVDAARFDASVAAMQAKLAALLDGRTPVAIHSSPLRRARRAAEVLATSFGLPVTVDERLAEMDFGAWEMQPWGAIDRNDLDAWARDVGGYAPPGGESARDIVLRMDAWARALRGAASATRDVHDVHVVVAHAGPIRLHTATALRMPTTACLSWSLDFGGLCHLRVDDYGNARLLRWNA</sequence>
<proteinExistence type="predicted"/>
<dbReference type="GO" id="GO:0016787">
    <property type="term" value="F:hydrolase activity"/>
    <property type="evidence" value="ECO:0007669"/>
    <property type="project" value="UniProtKB-KW"/>
</dbReference>
<dbReference type="AlphaFoldDB" id="A0A5E4VBT5"/>
<dbReference type="Proteomes" id="UP000382577">
    <property type="component" value="Unassembled WGS sequence"/>
</dbReference>
<dbReference type="EC" id="3.1.3.3" evidence="1"/>
<keyword evidence="1" id="KW-0378">Hydrolase</keyword>
<dbReference type="Gene3D" id="3.40.50.1240">
    <property type="entry name" value="Phosphoglycerate mutase-like"/>
    <property type="match status" value="1"/>
</dbReference>
<evidence type="ECO:0000313" key="2">
    <source>
        <dbReference type="Proteomes" id="UP000382577"/>
    </source>
</evidence>
<evidence type="ECO:0000313" key="1">
    <source>
        <dbReference type="EMBL" id="VVE09606.1"/>
    </source>
</evidence>
<reference evidence="1 2" key="1">
    <citation type="submission" date="2019-08" db="EMBL/GenBank/DDBJ databases">
        <authorList>
            <person name="Peeters C."/>
        </authorList>
    </citation>
    <scope>NUCLEOTIDE SEQUENCE [LARGE SCALE GENOMIC DNA]</scope>
    <source>
        <strain evidence="1 2">LMG 31113</strain>
    </source>
</reference>
<dbReference type="SUPFAM" id="SSF53254">
    <property type="entry name" value="Phosphoglycerate mutase-like"/>
    <property type="match status" value="1"/>
</dbReference>
<gene>
    <name evidence="1" type="primary">pspA_2</name>
    <name evidence="1" type="ORF">PFI31113_02535</name>
</gene>
<name>A0A5E4VBT5_9BURK</name>